<dbReference type="Pfam" id="PF04024">
    <property type="entry name" value="PspC"/>
    <property type="match status" value="1"/>
</dbReference>
<dbReference type="Proteomes" id="UP001164653">
    <property type="component" value="Chromosome"/>
</dbReference>
<reference evidence="10" key="1">
    <citation type="submission" date="2022-11" db="EMBL/GenBank/DDBJ databases">
        <title>Dyadobacter pollutisoli sp. nov., isolated from plastic dumped soil.</title>
        <authorList>
            <person name="Kim J.M."/>
            <person name="Kim K.R."/>
            <person name="Lee J.K."/>
            <person name="Hao L."/>
            <person name="Jeon C.O."/>
        </authorList>
    </citation>
    <scope>NUCLEOTIDE SEQUENCE</scope>
    <source>
        <strain evidence="10">U1</strain>
    </source>
</reference>
<evidence type="ECO:0000256" key="5">
    <source>
        <dbReference type="ARBA" id="ARBA00023136"/>
    </source>
</evidence>
<dbReference type="InterPro" id="IPR052027">
    <property type="entry name" value="PspC"/>
</dbReference>
<feature type="transmembrane region" description="Helical" evidence="7">
    <location>
        <begin position="48"/>
        <end position="67"/>
    </location>
</feature>
<evidence type="ECO:0000259" key="9">
    <source>
        <dbReference type="Pfam" id="PF22570"/>
    </source>
</evidence>
<feature type="compositionally biased region" description="Low complexity" evidence="6">
    <location>
        <begin position="180"/>
        <end position="189"/>
    </location>
</feature>
<evidence type="ECO:0000256" key="4">
    <source>
        <dbReference type="ARBA" id="ARBA00022989"/>
    </source>
</evidence>
<keyword evidence="2" id="KW-1003">Cell membrane</keyword>
<evidence type="ECO:0000256" key="1">
    <source>
        <dbReference type="ARBA" id="ARBA00004162"/>
    </source>
</evidence>
<feature type="transmembrane region" description="Helical" evidence="7">
    <location>
        <begin position="126"/>
        <end position="142"/>
    </location>
</feature>
<dbReference type="PANTHER" id="PTHR33885">
    <property type="entry name" value="PHAGE SHOCK PROTEIN C"/>
    <property type="match status" value="1"/>
</dbReference>
<feature type="compositionally biased region" description="Basic and acidic residues" evidence="6">
    <location>
        <begin position="190"/>
        <end position="200"/>
    </location>
</feature>
<feature type="transmembrane region" description="Helical" evidence="7">
    <location>
        <begin position="12"/>
        <end position="42"/>
    </location>
</feature>
<dbReference type="RefSeq" id="WP_244821934.1">
    <property type="nucleotide sequence ID" value="NZ_CP112998.1"/>
</dbReference>
<keyword evidence="4 7" id="KW-1133">Transmembrane helix</keyword>
<keyword evidence="3 7" id="KW-0812">Transmembrane</keyword>
<dbReference type="PANTHER" id="PTHR33885:SF3">
    <property type="entry name" value="PHAGE SHOCK PROTEIN C"/>
    <property type="match status" value="1"/>
</dbReference>
<evidence type="ECO:0000313" key="11">
    <source>
        <dbReference type="Proteomes" id="UP001164653"/>
    </source>
</evidence>
<feature type="region of interest" description="Disordered" evidence="6">
    <location>
        <begin position="150"/>
        <end position="211"/>
    </location>
</feature>
<feature type="transmembrane region" description="Helical" evidence="7">
    <location>
        <begin position="97"/>
        <end position="114"/>
    </location>
</feature>
<dbReference type="Pfam" id="PF22570">
    <property type="entry name" value="LiaF-TM"/>
    <property type="match status" value="1"/>
</dbReference>
<comment type="subcellular location">
    <subcellularLocation>
        <location evidence="1">Cell membrane</location>
        <topology evidence="1">Single-pass membrane protein</topology>
    </subcellularLocation>
</comment>
<evidence type="ECO:0000256" key="3">
    <source>
        <dbReference type="ARBA" id="ARBA00022692"/>
    </source>
</evidence>
<evidence type="ECO:0000259" key="8">
    <source>
        <dbReference type="Pfam" id="PF04024"/>
    </source>
</evidence>
<feature type="domain" description="Phage shock protein PspC N-terminal" evidence="8">
    <location>
        <begin position="3"/>
        <end position="64"/>
    </location>
</feature>
<evidence type="ECO:0000313" key="10">
    <source>
        <dbReference type="EMBL" id="WAC12200.1"/>
    </source>
</evidence>
<evidence type="ECO:0000256" key="6">
    <source>
        <dbReference type="SAM" id="MobiDB-lite"/>
    </source>
</evidence>
<organism evidence="10 11">
    <name type="scientific">Dyadobacter pollutisoli</name>
    <dbReference type="NCBI Taxonomy" id="2910158"/>
    <lineage>
        <taxon>Bacteria</taxon>
        <taxon>Pseudomonadati</taxon>
        <taxon>Bacteroidota</taxon>
        <taxon>Cytophagia</taxon>
        <taxon>Cytophagales</taxon>
        <taxon>Spirosomataceae</taxon>
        <taxon>Dyadobacter</taxon>
    </lineage>
</organism>
<dbReference type="InterPro" id="IPR054331">
    <property type="entry name" value="LiaF_TM"/>
</dbReference>
<feature type="domain" description="LiaF transmembrane" evidence="9">
    <location>
        <begin position="100"/>
        <end position="145"/>
    </location>
</feature>
<keyword evidence="5 7" id="KW-0472">Membrane</keyword>
<proteinExistence type="predicted"/>
<evidence type="ECO:0000256" key="2">
    <source>
        <dbReference type="ARBA" id="ARBA00022475"/>
    </source>
</evidence>
<evidence type="ECO:0000256" key="7">
    <source>
        <dbReference type="SAM" id="Phobius"/>
    </source>
</evidence>
<dbReference type="EMBL" id="CP112998">
    <property type="protein sequence ID" value="WAC12200.1"/>
    <property type="molecule type" value="Genomic_DNA"/>
</dbReference>
<name>A0A9E8N967_9BACT</name>
<dbReference type="InterPro" id="IPR007168">
    <property type="entry name" value="Phageshock_PspC_N"/>
</dbReference>
<feature type="compositionally biased region" description="Pro residues" evidence="6">
    <location>
        <begin position="157"/>
        <end position="179"/>
    </location>
</feature>
<accession>A0A9E8N967</accession>
<dbReference type="AlphaFoldDB" id="A0A9E8N967"/>
<protein>
    <submittedName>
        <fullName evidence="10">PspC domain-containing protein</fullName>
    </submittedName>
</protein>
<sequence length="211" mass="23627">MEKKLHRIPDQAVFGGVASGIAQYLQIDVVIVRVLFVVMLLLPIPPSFGWTGILYIILWAVLPTGPAGEVYTTTTSFDSDAAKPSEPFFDKKRSDQTVMILGAVLVFFGAVMLIDDFPIWYEFKRYFWPIVLIAIGAFLILRQRDKQQETNSTVYPTTPPPSAPTEPIAPEPDPQPYTPFTPGSTTTTHFPEDPENKKPDNDEDDQVIRVN</sequence>
<keyword evidence="11" id="KW-1185">Reference proteome</keyword>
<dbReference type="GO" id="GO:0005886">
    <property type="term" value="C:plasma membrane"/>
    <property type="evidence" value="ECO:0007669"/>
    <property type="project" value="UniProtKB-SubCell"/>
</dbReference>
<gene>
    <name evidence="10" type="ORF">ON006_31310</name>
</gene>
<dbReference type="KEGG" id="dpf:ON006_31310"/>